<feature type="region of interest" description="Disordered" evidence="5">
    <location>
        <begin position="1"/>
        <end position="30"/>
    </location>
</feature>
<reference evidence="8 9" key="1">
    <citation type="submission" date="2024-03" db="EMBL/GenBank/DDBJ databases">
        <title>First Report of Pectobacterium brasiliscabiei causing potato scab in china.</title>
        <authorList>
            <person name="Handique U."/>
        </authorList>
    </citation>
    <scope>NUCLEOTIDE SEQUENCE [LARGE SCALE GENOMIC DNA]</scope>
    <source>
        <strain evidence="8 9">ZRIMU1503</strain>
    </source>
</reference>
<dbReference type="PANTHER" id="PTHR30624">
    <property type="entry name" value="UNCHARACTERIZED PROTEIN TLDD AND PMBA"/>
    <property type="match status" value="1"/>
</dbReference>
<accession>A0ABU8GEW1</accession>
<comment type="similarity">
    <text evidence="1">Belongs to the peptidase U62 family.</text>
</comment>
<evidence type="ECO:0000313" key="9">
    <source>
        <dbReference type="Proteomes" id="UP001365781"/>
    </source>
</evidence>
<dbReference type="Gene3D" id="3.30.2290.10">
    <property type="entry name" value="PmbA/TldD superfamily"/>
    <property type="match status" value="1"/>
</dbReference>
<evidence type="ECO:0000256" key="3">
    <source>
        <dbReference type="ARBA" id="ARBA00022801"/>
    </source>
</evidence>
<dbReference type="RefSeq" id="WP_336539916.1">
    <property type="nucleotide sequence ID" value="NZ_JBBAYL010000006.1"/>
</dbReference>
<name>A0ABU8GEW1_9ACTN</name>
<keyword evidence="9" id="KW-1185">Reference proteome</keyword>
<feature type="compositionally biased region" description="Basic and acidic residues" evidence="5">
    <location>
        <begin position="1"/>
        <end position="22"/>
    </location>
</feature>
<evidence type="ECO:0000256" key="2">
    <source>
        <dbReference type="ARBA" id="ARBA00022670"/>
    </source>
</evidence>
<evidence type="ECO:0000256" key="1">
    <source>
        <dbReference type="ARBA" id="ARBA00005836"/>
    </source>
</evidence>
<evidence type="ECO:0000313" key="8">
    <source>
        <dbReference type="EMBL" id="MEI5611721.1"/>
    </source>
</evidence>
<organism evidence="8 9">
    <name type="scientific">Streptomyces brasiliscabiei</name>
    <dbReference type="NCBI Taxonomy" id="2736302"/>
    <lineage>
        <taxon>Bacteria</taxon>
        <taxon>Bacillati</taxon>
        <taxon>Actinomycetota</taxon>
        <taxon>Actinomycetes</taxon>
        <taxon>Kitasatosporales</taxon>
        <taxon>Streptomycetaceae</taxon>
        <taxon>Streptomyces</taxon>
    </lineage>
</organism>
<gene>
    <name evidence="8" type="ORF">WB403_21405</name>
</gene>
<dbReference type="SUPFAM" id="SSF111283">
    <property type="entry name" value="Putative modulator of DNA gyrase, PmbA/TldD"/>
    <property type="match status" value="1"/>
</dbReference>
<dbReference type="Proteomes" id="UP001365781">
    <property type="component" value="Unassembled WGS sequence"/>
</dbReference>
<protein>
    <submittedName>
        <fullName evidence="8">TldD/PmbA family protein</fullName>
    </submittedName>
</protein>
<keyword evidence="4" id="KW-0482">Metalloprotease</keyword>
<dbReference type="InterPro" id="IPR035068">
    <property type="entry name" value="TldD/PmbA_N"/>
</dbReference>
<dbReference type="InterPro" id="IPR045569">
    <property type="entry name" value="Metalloprtase-TldD/E_C"/>
</dbReference>
<dbReference type="InterPro" id="IPR002510">
    <property type="entry name" value="Metalloprtase-TldD/E_N"/>
</dbReference>
<dbReference type="InterPro" id="IPR051463">
    <property type="entry name" value="Peptidase_U62_metallo"/>
</dbReference>
<keyword evidence="3" id="KW-0378">Hydrolase</keyword>
<feature type="domain" description="Metalloprotease TldD/E N-terminal" evidence="6">
    <location>
        <begin position="53"/>
        <end position="117"/>
    </location>
</feature>
<evidence type="ECO:0000259" key="6">
    <source>
        <dbReference type="Pfam" id="PF01523"/>
    </source>
</evidence>
<proteinExistence type="inferred from homology"/>
<sequence length="520" mass="55866">MGRATTRESSHESACRSAHEPARAISPQFDHAEQRRLADAALERARELGVTHAEFRAEHVRDASWRLRDARPTGASDTVSAGFSVRVLHEGARGFAARSAGGADAAVGAVEEAVRTAGDARLLGGRRVDLAPEPVYGERSWTSAYETDPFEVSGQERTAVLGEYSARLLAAPGVRHADAALQAVRECTFLADTAGNRILQQRVRVLPEFTAHTVDPAGGRLVSLRSTAPSTGRGWEYLLGTGWDWDGELAALPALLAEKAAAPTVRPGTYDLVIDPTNLWLTLHETVGHATELDRALGHEASFAGTSFASPDAVGTLRYGSPAMNVTADRTAPHGLATIGYDAEAVAAQRWDLVRAGVLSGFQVDRAGASRAGYQRSNGCSFAGAFDREPLQRMPNVSLRPAPDGPDTAELISRVRDGLYVVGDGSWSIDTRRQNFQFTGQRFHRIRAGRLVGQVRDVAYQSTTTDFWRSLEAVGGPRTYLLCGAFHCGKGRPLQAAPAGHGTPAALFRQVNVLNSREEN</sequence>
<dbReference type="Pfam" id="PF19289">
    <property type="entry name" value="PmbA_TldD_3rd"/>
    <property type="match status" value="1"/>
</dbReference>
<comment type="caution">
    <text evidence="8">The sequence shown here is derived from an EMBL/GenBank/DDBJ whole genome shotgun (WGS) entry which is preliminary data.</text>
</comment>
<dbReference type="InterPro" id="IPR036059">
    <property type="entry name" value="TldD/PmbA_sf"/>
</dbReference>
<evidence type="ECO:0000256" key="5">
    <source>
        <dbReference type="SAM" id="MobiDB-lite"/>
    </source>
</evidence>
<evidence type="ECO:0000256" key="4">
    <source>
        <dbReference type="ARBA" id="ARBA00023049"/>
    </source>
</evidence>
<dbReference type="EMBL" id="JBBAYM010000013">
    <property type="protein sequence ID" value="MEI5611721.1"/>
    <property type="molecule type" value="Genomic_DNA"/>
</dbReference>
<keyword evidence="2" id="KW-0645">Protease</keyword>
<dbReference type="Pfam" id="PF01523">
    <property type="entry name" value="PmbA_TldD_1st"/>
    <property type="match status" value="1"/>
</dbReference>
<feature type="domain" description="Metalloprotease TldD/E C-terminal" evidence="7">
    <location>
        <begin position="267"/>
        <end position="513"/>
    </location>
</feature>
<dbReference type="PANTHER" id="PTHR30624:SF10">
    <property type="entry name" value="CONSERVED PROTEIN"/>
    <property type="match status" value="1"/>
</dbReference>
<evidence type="ECO:0000259" key="7">
    <source>
        <dbReference type="Pfam" id="PF19289"/>
    </source>
</evidence>